<evidence type="ECO:0000256" key="6">
    <source>
        <dbReference type="SAM" id="Phobius"/>
    </source>
</evidence>
<evidence type="ECO:0000256" key="3">
    <source>
        <dbReference type="ARBA" id="ARBA00022692"/>
    </source>
</evidence>
<dbReference type="PANTHER" id="PTHR42865">
    <property type="entry name" value="PROTON/GLUTAMATE-ASPARTATE SYMPORTER"/>
    <property type="match status" value="1"/>
</dbReference>
<feature type="transmembrane region" description="Helical" evidence="6">
    <location>
        <begin position="202"/>
        <end position="226"/>
    </location>
</feature>
<dbReference type="SUPFAM" id="SSF118215">
    <property type="entry name" value="Proton glutamate symport protein"/>
    <property type="match status" value="1"/>
</dbReference>
<feature type="transmembrane region" description="Helical" evidence="6">
    <location>
        <begin position="79"/>
        <end position="106"/>
    </location>
</feature>
<evidence type="ECO:0000256" key="2">
    <source>
        <dbReference type="ARBA" id="ARBA00022448"/>
    </source>
</evidence>
<dbReference type="PANTHER" id="PTHR42865:SF8">
    <property type="entry name" value="SERINE_THREONINE TRANSPORTER SSTT"/>
    <property type="match status" value="1"/>
</dbReference>
<keyword evidence="4 6" id="KW-1133">Transmembrane helix</keyword>
<feature type="transmembrane region" description="Helical" evidence="6">
    <location>
        <begin position="247"/>
        <end position="267"/>
    </location>
</feature>
<dbReference type="Proteomes" id="UP000093501">
    <property type="component" value="Unassembled WGS sequence"/>
</dbReference>
<evidence type="ECO:0000256" key="1">
    <source>
        <dbReference type="ARBA" id="ARBA00004141"/>
    </source>
</evidence>
<comment type="subcellular location">
    <subcellularLocation>
        <location evidence="1">Membrane</location>
        <topology evidence="1">Multi-pass membrane protein</topology>
    </subcellularLocation>
</comment>
<dbReference type="EMBL" id="MBQD01000024">
    <property type="protein sequence ID" value="OCL32029.1"/>
    <property type="molecule type" value="Genomic_DNA"/>
</dbReference>
<dbReference type="GO" id="GO:0032329">
    <property type="term" value="P:serine transport"/>
    <property type="evidence" value="ECO:0007669"/>
    <property type="project" value="TreeGrafter"/>
</dbReference>
<keyword evidence="2" id="KW-0813">Transport</keyword>
<feature type="transmembrane region" description="Helical" evidence="6">
    <location>
        <begin position="12"/>
        <end position="32"/>
    </location>
</feature>
<comment type="caution">
    <text evidence="7">The sequence shown here is derived from an EMBL/GenBank/DDBJ whole genome shotgun (WGS) entry which is preliminary data.</text>
</comment>
<reference evidence="8" key="1">
    <citation type="submission" date="2016-07" db="EMBL/GenBank/DDBJ databases">
        <authorList>
            <person name="Florea S."/>
            <person name="Webb J.S."/>
            <person name="Jaromczyk J."/>
            <person name="Schardl C.L."/>
        </authorList>
    </citation>
    <scope>NUCLEOTIDE SEQUENCE [LARGE SCALE GENOMIC DNA]</scope>
    <source>
        <strain evidence="8">IPBSL-7</strain>
    </source>
</reference>
<keyword evidence="3 6" id="KW-0812">Transmembrane</keyword>
<dbReference type="AlphaFoldDB" id="A0A1C0AIT9"/>
<keyword evidence="8" id="KW-1185">Reference proteome</keyword>
<protein>
    <submittedName>
        <fullName evidence="7">Sodium:proton antiporter</fullName>
    </submittedName>
</protein>
<accession>A0A1C0AIT9</accession>
<organism evidence="7 8">
    <name type="scientific">Tessaracoccus lapidicaptus</name>
    <dbReference type="NCBI Taxonomy" id="1427523"/>
    <lineage>
        <taxon>Bacteria</taxon>
        <taxon>Bacillati</taxon>
        <taxon>Actinomycetota</taxon>
        <taxon>Actinomycetes</taxon>
        <taxon>Propionibacteriales</taxon>
        <taxon>Propionibacteriaceae</taxon>
        <taxon>Tessaracoccus</taxon>
    </lineage>
</organism>
<dbReference type="GO" id="GO:0005886">
    <property type="term" value="C:plasma membrane"/>
    <property type="evidence" value="ECO:0007669"/>
    <property type="project" value="TreeGrafter"/>
</dbReference>
<feature type="transmembrane region" description="Helical" evidence="6">
    <location>
        <begin position="137"/>
        <end position="156"/>
    </location>
</feature>
<dbReference type="GO" id="GO:0005295">
    <property type="term" value="F:neutral L-amino acid:sodium symporter activity"/>
    <property type="evidence" value="ECO:0007669"/>
    <property type="project" value="TreeGrafter"/>
</dbReference>
<proteinExistence type="predicted"/>
<feature type="transmembrane region" description="Helical" evidence="6">
    <location>
        <begin position="52"/>
        <end position="72"/>
    </location>
</feature>
<evidence type="ECO:0000313" key="7">
    <source>
        <dbReference type="EMBL" id="OCL32029.1"/>
    </source>
</evidence>
<gene>
    <name evidence="7" type="ORF">BCR15_08265</name>
</gene>
<dbReference type="InterPro" id="IPR036458">
    <property type="entry name" value="Na:dicarbo_symporter_sf"/>
</dbReference>
<evidence type="ECO:0000313" key="8">
    <source>
        <dbReference type="Proteomes" id="UP000093501"/>
    </source>
</evidence>
<evidence type="ECO:0000256" key="5">
    <source>
        <dbReference type="ARBA" id="ARBA00023136"/>
    </source>
</evidence>
<dbReference type="Gene3D" id="1.10.3860.10">
    <property type="entry name" value="Sodium:dicarboxylate symporter"/>
    <property type="match status" value="1"/>
</dbReference>
<feature type="transmembrane region" description="Helical" evidence="6">
    <location>
        <begin position="176"/>
        <end position="196"/>
    </location>
</feature>
<dbReference type="Pfam" id="PF00375">
    <property type="entry name" value="SDF"/>
    <property type="match status" value="1"/>
</dbReference>
<dbReference type="RefSeq" id="WP_068752377.1">
    <property type="nucleotide sequence ID" value="NZ_MBQD01000024.1"/>
</dbReference>
<keyword evidence="5 6" id="KW-0472">Membrane</keyword>
<feature type="transmembrane region" description="Helical" evidence="6">
    <location>
        <begin position="339"/>
        <end position="369"/>
    </location>
</feature>
<feature type="transmembrane region" description="Helical" evidence="6">
    <location>
        <begin position="279"/>
        <end position="302"/>
    </location>
</feature>
<feature type="transmembrane region" description="Helical" evidence="6">
    <location>
        <begin position="314"/>
        <end position="333"/>
    </location>
</feature>
<name>A0A1C0AIT9_9ACTN</name>
<sequence length="411" mass="42962">MSTAAAAQKKKFTFGLLPQIVVAIALGVLFGNFFPDWLTRVFVTFNGVFGQFLGFAIPLIILGLIAPAIAELGRGAGRWLAITAALAYSSTLLAGFLGLSTSLIVLPRVLPEGGAPSLTNPDEALLAPYFSLEIPPLFGVMSALVLAFIVGVAMTVIQGDSLQRGFLEFREVINLVIQKILIPLLPIYIFGIFLNMTQGGQVATVIATFLGVVVFVFILTWIMLLLQYTVAGVITGKNPIKMLVTMLPAYATALGTSSSAATIPVTLRQAIKMGVSQPVAAFAIPLNATIHLAGSTIKITCFSMAVMMLAGMEINVGVMIGFVMMLGVMMVAAPGVPGGAIMTAAGLLSTMLGFSEAQVGLMIAAYIAIDSFGTATNVTGDGALAAIVDKWVSRSKHRDELGDEAAVRAAA</sequence>
<evidence type="ECO:0000256" key="4">
    <source>
        <dbReference type="ARBA" id="ARBA00022989"/>
    </source>
</evidence>
<dbReference type="InterPro" id="IPR001991">
    <property type="entry name" value="Na-dicarboxylate_symporter"/>
</dbReference>